<sequence>MKDCFSEMCVEIHVSVTDMAERFYSELRRRYYTTPTSYLELINLYLAMLGEKRQQLVAARDRVKNGLTKLLETNVLVDKMKIDLSALEPVLKQKSIDVNALMGKLAVDQESADMVGIEWS</sequence>
<dbReference type="Proteomes" id="UP000314982">
    <property type="component" value="Unassembled WGS sequence"/>
</dbReference>
<evidence type="ECO:0000259" key="2">
    <source>
        <dbReference type="Pfam" id="PF12780"/>
    </source>
</evidence>
<protein>
    <recommendedName>
        <fullName evidence="2">Dynein heavy chain AAA module D4 domain-containing protein</fullName>
    </recommendedName>
</protein>
<dbReference type="GO" id="GO:0007018">
    <property type="term" value="P:microtubule-based movement"/>
    <property type="evidence" value="ECO:0007669"/>
    <property type="project" value="InterPro"/>
</dbReference>
<dbReference type="Pfam" id="PF12780">
    <property type="entry name" value="AAA_8"/>
    <property type="match status" value="1"/>
</dbReference>
<dbReference type="PANTHER" id="PTHR22878:SF68">
    <property type="entry name" value="DYNEIN HEAVY CHAIN 6, AXONEMAL-LIKE"/>
    <property type="match status" value="1"/>
</dbReference>
<organism evidence="3 4">
    <name type="scientific">Hucho hucho</name>
    <name type="common">huchen</name>
    <dbReference type="NCBI Taxonomy" id="62062"/>
    <lineage>
        <taxon>Eukaryota</taxon>
        <taxon>Metazoa</taxon>
        <taxon>Chordata</taxon>
        <taxon>Craniata</taxon>
        <taxon>Vertebrata</taxon>
        <taxon>Euteleostomi</taxon>
        <taxon>Actinopterygii</taxon>
        <taxon>Neopterygii</taxon>
        <taxon>Teleostei</taxon>
        <taxon>Protacanthopterygii</taxon>
        <taxon>Salmoniformes</taxon>
        <taxon>Salmonidae</taxon>
        <taxon>Salmoninae</taxon>
        <taxon>Hucho</taxon>
    </lineage>
</organism>
<name>A0A4W5Q9P5_9TELE</name>
<reference evidence="3" key="3">
    <citation type="submission" date="2025-09" db="UniProtKB">
        <authorList>
            <consortium name="Ensembl"/>
        </authorList>
    </citation>
    <scope>IDENTIFICATION</scope>
</reference>
<dbReference type="GO" id="GO:0030286">
    <property type="term" value="C:dynein complex"/>
    <property type="evidence" value="ECO:0007669"/>
    <property type="project" value="InterPro"/>
</dbReference>
<evidence type="ECO:0000256" key="1">
    <source>
        <dbReference type="ARBA" id="ARBA00008887"/>
    </source>
</evidence>
<dbReference type="PANTHER" id="PTHR22878">
    <property type="entry name" value="DYNEIN HEAVY CHAIN 6, AXONEMAL-LIKE-RELATED"/>
    <property type="match status" value="1"/>
</dbReference>
<comment type="similarity">
    <text evidence="1">Belongs to the dynein heavy chain family.</text>
</comment>
<dbReference type="GeneTree" id="ENSGT00940000154761"/>
<dbReference type="InterPro" id="IPR026983">
    <property type="entry name" value="DHC"/>
</dbReference>
<evidence type="ECO:0000313" key="4">
    <source>
        <dbReference type="Proteomes" id="UP000314982"/>
    </source>
</evidence>
<dbReference type="GO" id="GO:0045505">
    <property type="term" value="F:dynein intermediate chain binding"/>
    <property type="evidence" value="ECO:0007669"/>
    <property type="project" value="InterPro"/>
</dbReference>
<proteinExistence type="inferred from homology"/>
<dbReference type="Gene3D" id="1.10.287.2610">
    <property type="match status" value="1"/>
</dbReference>
<feature type="domain" description="Dynein heavy chain AAA module D4" evidence="2">
    <location>
        <begin position="3"/>
        <end position="47"/>
    </location>
</feature>
<dbReference type="GO" id="GO:0051959">
    <property type="term" value="F:dynein light intermediate chain binding"/>
    <property type="evidence" value="ECO:0007669"/>
    <property type="project" value="InterPro"/>
</dbReference>
<dbReference type="STRING" id="62062.ENSHHUP00000073971"/>
<dbReference type="AlphaFoldDB" id="A0A4W5Q9P5"/>
<dbReference type="Ensembl" id="ENSHHUT00000076404.1">
    <property type="protein sequence ID" value="ENSHHUP00000073971.1"/>
    <property type="gene ID" value="ENSHHUG00000043406.1"/>
</dbReference>
<dbReference type="InterPro" id="IPR024317">
    <property type="entry name" value="Dynein_heavy_chain_D4_dom"/>
</dbReference>
<evidence type="ECO:0000313" key="3">
    <source>
        <dbReference type="Ensembl" id="ENSHHUP00000073971.1"/>
    </source>
</evidence>
<reference evidence="3" key="2">
    <citation type="submission" date="2025-08" db="UniProtKB">
        <authorList>
            <consortium name="Ensembl"/>
        </authorList>
    </citation>
    <scope>IDENTIFICATION</scope>
</reference>
<reference evidence="4" key="1">
    <citation type="submission" date="2018-06" db="EMBL/GenBank/DDBJ databases">
        <title>Genome assembly of Danube salmon.</title>
        <authorList>
            <person name="Macqueen D.J."/>
            <person name="Gundappa M.K."/>
        </authorList>
    </citation>
    <scope>NUCLEOTIDE SEQUENCE [LARGE SCALE GENOMIC DNA]</scope>
</reference>
<keyword evidence="4" id="KW-1185">Reference proteome</keyword>
<accession>A0A4W5Q9P5</accession>